<proteinExistence type="inferred from homology"/>
<dbReference type="EC" id="2.3.1.184" evidence="6"/>
<evidence type="ECO:0000313" key="8">
    <source>
        <dbReference type="Proteomes" id="UP000295304"/>
    </source>
</evidence>
<keyword evidence="1 5" id="KW-0673">Quorum sensing</keyword>
<dbReference type="InterPro" id="IPR001690">
    <property type="entry name" value="Autoind_synthase"/>
</dbReference>
<dbReference type="SUPFAM" id="SSF55729">
    <property type="entry name" value="Acyl-CoA N-acyltransferases (Nat)"/>
    <property type="match status" value="1"/>
</dbReference>
<keyword evidence="3 6" id="KW-0949">S-adenosyl-L-methionine</keyword>
<comment type="similarity">
    <text evidence="5 6">Belongs to the autoinducer synthase family.</text>
</comment>
<dbReference type="Gene3D" id="3.40.630.30">
    <property type="match status" value="1"/>
</dbReference>
<dbReference type="PRINTS" id="PR01549">
    <property type="entry name" value="AUTOINDCRSYN"/>
</dbReference>
<dbReference type="EMBL" id="SLZW01000005">
    <property type="protein sequence ID" value="TCS62487.1"/>
    <property type="molecule type" value="Genomic_DNA"/>
</dbReference>
<dbReference type="RefSeq" id="WP_132938945.1">
    <property type="nucleotide sequence ID" value="NZ_CP119676.1"/>
</dbReference>
<dbReference type="PANTHER" id="PTHR39322:SF1">
    <property type="entry name" value="ISOVALERYL-HOMOSERINE LACTONE SYNTHASE"/>
    <property type="match status" value="1"/>
</dbReference>
<name>A0A4R3JAB8_9PROT</name>
<organism evidence="7 8">
    <name type="scientific">Varunaivibrio sulfuroxidans</name>
    <dbReference type="NCBI Taxonomy" id="1773489"/>
    <lineage>
        <taxon>Bacteria</taxon>
        <taxon>Pseudomonadati</taxon>
        <taxon>Pseudomonadota</taxon>
        <taxon>Alphaproteobacteria</taxon>
        <taxon>Rhodospirillales</taxon>
        <taxon>Magnetovibrionaceae</taxon>
        <taxon>Varunaivibrio</taxon>
    </lineage>
</organism>
<keyword evidence="8" id="KW-1185">Reference proteome</keyword>
<dbReference type="PANTHER" id="PTHR39322">
    <property type="entry name" value="ACYL-HOMOSERINE-LACTONE SYNTHASE"/>
    <property type="match status" value="1"/>
</dbReference>
<dbReference type="AlphaFoldDB" id="A0A4R3JAB8"/>
<accession>A0A4R3JAB8</accession>
<dbReference type="Pfam" id="PF00765">
    <property type="entry name" value="Autoind_synth"/>
    <property type="match status" value="1"/>
</dbReference>
<dbReference type="OrthoDB" id="6169313at2"/>
<dbReference type="PROSITE" id="PS51187">
    <property type="entry name" value="AUTOINDUCER_SYNTH_2"/>
    <property type="match status" value="1"/>
</dbReference>
<evidence type="ECO:0000256" key="4">
    <source>
        <dbReference type="ARBA" id="ARBA00022929"/>
    </source>
</evidence>
<evidence type="ECO:0000256" key="1">
    <source>
        <dbReference type="ARBA" id="ARBA00022654"/>
    </source>
</evidence>
<keyword evidence="2 6" id="KW-0808">Transferase</keyword>
<evidence type="ECO:0000256" key="2">
    <source>
        <dbReference type="ARBA" id="ARBA00022679"/>
    </source>
</evidence>
<evidence type="ECO:0000256" key="5">
    <source>
        <dbReference type="PROSITE-ProRule" id="PRU00533"/>
    </source>
</evidence>
<dbReference type="GO" id="GO:0061579">
    <property type="term" value="F:N-acyl homoserine lactone synthase activity"/>
    <property type="evidence" value="ECO:0007669"/>
    <property type="project" value="UniProtKB-UniRule"/>
</dbReference>
<dbReference type="GO" id="GO:0007165">
    <property type="term" value="P:signal transduction"/>
    <property type="evidence" value="ECO:0007669"/>
    <property type="project" value="TreeGrafter"/>
</dbReference>
<keyword evidence="4 5" id="KW-0071">Autoinducer synthesis</keyword>
<comment type="catalytic activity">
    <reaction evidence="6">
        <text>a fatty acyl-[ACP] + S-adenosyl-L-methionine = an N-acyl-L-homoserine lactone + S-methyl-5'-thioadenosine + holo-[ACP] + H(+)</text>
        <dbReference type="Rhea" id="RHEA:10096"/>
        <dbReference type="Rhea" id="RHEA-COMP:9685"/>
        <dbReference type="Rhea" id="RHEA-COMP:14125"/>
        <dbReference type="ChEBI" id="CHEBI:15378"/>
        <dbReference type="ChEBI" id="CHEBI:17509"/>
        <dbReference type="ChEBI" id="CHEBI:55474"/>
        <dbReference type="ChEBI" id="CHEBI:59789"/>
        <dbReference type="ChEBI" id="CHEBI:64479"/>
        <dbReference type="ChEBI" id="CHEBI:138651"/>
        <dbReference type="EC" id="2.3.1.184"/>
    </reaction>
</comment>
<protein>
    <recommendedName>
        <fullName evidence="6">Acyl-homoserine-lactone synthase</fullName>
        <ecNumber evidence="6">2.3.1.184</ecNumber>
    </recommendedName>
    <alternativeName>
        <fullName evidence="6">Autoinducer synthesis protein</fullName>
    </alternativeName>
</protein>
<evidence type="ECO:0000256" key="3">
    <source>
        <dbReference type="ARBA" id="ARBA00022691"/>
    </source>
</evidence>
<dbReference type="InterPro" id="IPR016181">
    <property type="entry name" value="Acyl_CoA_acyltransferase"/>
</dbReference>
<gene>
    <name evidence="7" type="ORF">EDD55_10532</name>
</gene>
<evidence type="ECO:0000256" key="6">
    <source>
        <dbReference type="RuleBase" id="RU361135"/>
    </source>
</evidence>
<dbReference type="Proteomes" id="UP000295304">
    <property type="component" value="Unassembled WGS sequence"/>
</dbReference>
<reference evidence="7 8" key="1">
    <citation type="submission" date="2019-03" db="EMBL/GenBank/DDBJ databases">
        <title>Genomic Encyclopedia of Type Strains, Phase IV (KMG-IV): sequencing the most valuable type-strain genomes for metagenomic binning, comparative biology and taxonomic classification.</title>
        <authorList>
            <person name="Goeker M."/>
        </authorList>
    </citation>
    <scope>NUCLEOTIDE SEQUENCE [LARGE SCALE GENOMIC DNA]</scope>
    <source>
        <strain evidence="7 8">DSM 101688</strain>
    </source>
</reference>
<evidence type="ECO:0000313" key="7">
    <source>
        <dbReference type="EMBL" id="TCS62487.1"/>
    </source>
</evidence>
<dbReference type="GO" id="GO:0009372">
    <property type="term" value="P:quorum sensing"/>
    <property type="evidence" value="ECO:0007669"/>
    <property type="project" value="UniProtKB-UniRule"/>
</dbReference>
<comment type="caution">
    <text evidence="7">The sequence shown here is derived from an EMBL/GenBank/DDBJ whole genome shotgun (WGS) entry which is preliminary data.</text>
</comment>
<sequence length="220" mass="25082">MIDVIRGEEIARRTLDMDAMFRQRHRVFKERLGWRVVSRDGREKDDYDDLNPIYLLAFDDCGALIGSARILPSTGRYMLKDTFPQLLDGTPPPVDPQIWEGSRLAVDIPNFPDEDGAPSRHRVLMAHRAIAEIFCAVVETCLAYDVRAFMTVYDLRVARIYARLGCVPRWQSRRHLIGDTVTFASRFDINPQVLKNIQHVSGVGGSVIRSAPWKERKNAA</sequence>